<dbReference type="Proteomes" id="UP000022611">
    <property type="component" value="Unassembled WGS sequence"/>
</dbReference>
<dbReference type="Gene3D" id="3.60.110.10">
    <property type="entry name" value="Carbon-nitrogen hydrolase"/>
    <property type="match status" value="1"/>
</dbReference>
<dbReference type="HOGENOM" id="CLU_030130_1_2_6"/>
<dbReference type="EMBL" id="AFOY02000018">
    <property type="protein sequence ID" value="EXF92251.1"/>
    <property type="molecule type" value="Genomic_DNA"/>
</dbReference>
<dbReference type="PATRIC" id="fig|1042209.11.peg.4782"/>
<dbReference type="GO" id="GO:0016811">
    <property type="term" value="F:hydrolase activity, acting on carbon-nitrogen (but not peptide) bonds, in linear amides"/>
    <property type="evidence" value="ECO:0007669"/>
    <property type="project" value="InterPro"/>
</dbReference>
<evidence type="ECO:0000256" key="1">
    <source>
        <dbReference type="ARBA" id="ARBA00010613"/>
    </source>
</evidence>
<keyword evidence="2 5" id="KW-0378">Hydrolase</keyword>
<dbReference type="InterPro" id="IPR003010">
    <property type="entry name" value="C-N_Hydrolase"/>
</dbReference>
<dbReference type="PROSITE" id="PS50263">
    <property type="entry name" value="CN_HYDROLASE"/>
    <property type="match status" value="1"/>
</dbReference>
<dbReference type="InterPro" id="IPR001110">
    <property type="entry name" value="UPF0012_CS"/>
</dbReference>
<comment type="caution">
    <text evidence="5">The sequence shown here is derived from an EMBL/GenBank/DDBJ whole genome shotgun (WGS) entry which is preliminary data.</text>
</comment>
<dbReference type="PANTHER" id="PTHR23088">
    <property type="entry name" value="NITRILASE-RELATED"/>
    <property type="match status" value="1"/>
</dbReference>
<dbReference type="InterPro" id="IPR036526">
    <property type="entry name" value="C-N_Hydrolase_sf"/>
</dbReference>
<organism evidence="5 6">
    <name type="scientific">Pseudomonas fluorescens HK44</name>
    <dbReference type="NCBI Taxonomy" id="1042209"/>
    <lineage>
        <taxon>Bacteria</taxon>
        <taxon>Pseudomonadati</taxon>
        <taxon>Pseudomonadota</taxon>
        <taxon>Gammaproteobacteria</taxon>
        <taxon>Pseudomonadales</taxon>
        <taxon>Pseudomonadaceae</taxon>
        <taxon>Pseudomonas</taxon>
    </lineage>
</organism>
<dbReference type="Pfam" id="PF00795">
    <property type="entry name" value="CN_hydrolase"/>
    <property type="match status" value="1"/>
</dbReference>
<evidence type="ECO:0000259" key="4">
    <source>
        <dbReference type="PROSITE" id="PS50263"/>
    </source>
</evidence>
<evidence type="ECO:0000256" key="3">
    <source>
        <dbReference type="SAM" id="MobiDB-lite"/>
    </source>
</evidence>
<evidence type="ECO:0000256" key="2">
    <source>
        <dbReference type="ARBA" id="ARBA00022801"/>
    </source>
</evidence>
<gene>
    <name evidence="5" type="ORF">HK44_011870</name>
</gene>
<feature type="region of interest" description="Disordered" evidence="3">
    <location>
        <begin position="255"/>
        <end position="286"/>
    </location>
</feature>
<dbReference type="PROSITE" id="PS01227">
    <property type="entry name" value="UPF0012"/>
    <property type="match status" value="1"/>
</dbReference>
<name>A0A010RHT1_PSEFL</name>
<reference evidence="5 6" key="1">
    <citation type="journal article" date="2011" name="J. Bacteriol.">
        <title>Draft genome sequence of the polycyclic aromatic hydrocarbon-degrading, genetically engineered bioluminescent bioreporter Pseudomonas fluorescens HK44.</title>
        <authorList>
            <person name="Chauhan A."/>
            <person name="Layton A.C."/>
            <person name="Williams D.E."/>
            <person name="Smartt A.E."/>
            <person name="Ripp S."/>
            <person name="Karpinets T.V."/>
            <person name="Brown S.D."/>
            <person name="Sayler G.S."/>
        </authorList>
    </citation>
    <scope>NUCLEOTIDE SEQUENCE [LARGE SCALE GENOMIC DNA]</scope>
    <source>
        <strain evidence="5 6">HK44</strain>
    </source>
</reference>
<proteinExistence type="inferred from homology"/>
<evidence type="ECO:0000313" key="6">
    <source>
        <dbReference type="Proteomes" id="UP000022611"/>
    </source>
</evidence>
<feature type="domain" description="CN hydrolase" evidence="4">
    <location>
        <begin position="1"/>
        <end position="252"/>
    </location>
</feature>
<comment type="similarity">
    <text evidence="1">Belongs to the carbon-nitrogen hydrolase superfamily. NIT1/NIT2 family.</text>
</comment>
<dbReference type="SUPFAM" id="SSF56317">
    <property type="entry name" value="Carbon-nitrogen hydrolase"/>
    <property type="match status" value="1"/>
</dbReference>
<dbReference type="CDD" id="cd07572">
    <property type="entry name" value="nit"/>
    <property type="match status" value="1"/>
</dbReference>
<dbReference type="OrthoDB" id="9811121at2"/>
<evidence type="ECO:0000313" key="5">
    <source>
        <dbReference type="EMBL" id="EXF92251.1"/>
    </source>
</evidence>
<dbReference type="eggNOG" id="COG0388">
    <property type="taxonomic scope" value="Bacteria"/>
</dbReference>
<dbReference type="PANTHER" id="PTHR23088:SF27">
    <property type="entry name" value="DEAMINATED GLUTATHIONE AMIDASE"/>
    <property type="match status" value="1"/>
</dbReference>
<dbReference type="AlphaFoldDB" id="A0A010RHT1"/>
<accession>A0A010RHT1</accession>
<sequence>MSLAVIQMVSQSDVPANLIQARHLLEQAAAGGARLAVLPENFAAMGRRDIADIGRAEALGEGPILPWLKQTARDLKLWIVAGTLPLPPVDQPQAKSNACSLLIDEHGEAVARYDKLHLFDVDVADNRGRYRESDDYAHGSKVVVADTPVGRVGLTVCYDLRFPELYSELRAAGAELITAPSAFTAVTGAAHWEVLIRARAIETQCYVLAAAQGGTHPGPRETFGHAAIVDPWGRVLAEQDQGEAVLLAERDSSEQASIRARMPVSSHRRFFSQGAQRPASERGIKA</sequence>
<dbReference type="InterPro" id="IPR045254">
    <property type="entry name" value="Nit1/2_C-N_Hydrolase"/>
</dbReference>
<protein>
    <submittedName>
        <fullName evidence="5">Carbon-nitrogen hydrolase</fullName>
    </submittedName>
</protein>
<dbReference type="RefSeq" id="WP_019691886.1">
    <property type="nucleotide sequence ID" value="NZ_AFOY02000018.1"/>
</dbReference>